<dbReference type="OrthoDB" id="61366at2759"/>
<dbReference type="RefSeq" id="XP_008620743.1">
    <property type="nucleotide sequence ID" value="XM_008622521.1"/>
</dbReference>
<accession>T0R1J3</accession>
<protein>
    <recommendedName>
        <fullName evidence="1">Oxidoreductase-like domain-containing protein</fullName>
    </recommendedName>
</protein>
<evidence type="ECO:0000313" key="2">
    <source>
        <dbReference type="EMBL" id="EQC25868.1"/>
    </source>
</evidence>
<gene>
    <name evidence="2" type="ORF">SDRG_16317</name>
</gene>
<dbReference type="Proteomes" id="UP000030762">
    <property type="component" value="Unassembled WGS sequence"/>
</dbReference>
<dbReference type="VEuPathDB" id="FungiDB:SDRG_16317"/>
<feature type="domain" description="Oxidoreductase-like" evidence="1">
    <location>
        <begin position="95"/>
        <end position="131"/>
    </location>
</feature>
<dbReference type="OMA" id="WELEQKA"/>
<organism evidence="2 3">
    <name type="scientific">Saprolegnia diclina (strain VS20)</name>
    <dbReference type="NCBI Taxonomy" id="1156394"/>
    <lineage>
        <taxon>Eukaryota</taxon>
        <taxon>Sar</taxon>
        <taxon>Stramenopiles</taxon>
        <taxon>Oomycota</taxon>
        <taxon>Saprolegniomycetes</taxon>
        <taxon>Saprolegniales</taxon>
        <taxon>Saprolegniaceae</taxon>
        <taxon>Saprolegnia</taxon>
    </lineage>
</organism>
<evidence type="ECO:0000259" key="1">
    <source>
        <dbReference type="Pfam" id="PF09791"/>
    </source>
</evidence>
<proteinExistence type="predicted"/>
<dbReference type="Pfam" id="PF09791">
    <property type="entry name" value="Oxidored-like"/>
    <property type="match status" value="1"/>
</dbReference>
<reference evidence="2 3" key="1">
    <citation type="submission" date="2012-04" db="EMBL/GenBank/DDBJ databases">
        <title>The Genome Sequence of Saprolegnia declina VS20.</title>
        <authorList>
            <consortium name="The Broad Institute Genome Sequencing Platform"/>
            <person name="Russ C."/>
            <person name="Nusbaum C."/>
            <person name="Tyler B."/>
            <person name="van West P."/>
            <person name="Dieguez-Uribeondo J."/>
            <person name="de Bruijn I."/>
            <person name="Tripathy S."/>
            <person name="Jiang R."/>
            <person name="Young S.K."/>
            <person name="Zeng Q."/>
            <person name="Gargeya S."/>
            <person name="Fitzgerald M."/>
            <person name="Haas B."/>
            <person name="Abouelleil A."/>
            <person name="Alvarado L."/>
            <person name="Arachchi H.M."/>
            <person name="Berlin A."/>
            <person name="Chapman S.B."/>
            <person name="Goldberg J."/>
            <person name="Griggs A."/>
            <person name="Gujja S."/>
            <person name="Hansen M."/>
            <person name="Howarth C."/>
            <person name="Imamovic A."/>
            <person name="Larimer J."/>
            <person name="McCowen C."/>
            <person name="Montmayeur A."/>
            <person name="Murphy C."/>
            <person name="Neiman D."/>
            <person name="Pearson M."/>
            <person name="Priest M."/>
            <person name="Roberts A."/>
            <person name="Saif S."/>
            <person name="Shea T."/>
            <person name="Sisk P."/>
            <person name="Sykes S."/>
            <person name="Wortman J."/>
            <person name="Nusbaum C."/>
            <person name="Birren B."/>
        </authorList>
    </citation>
    <scope>NUCLEOTIDE SEQUENCE [LARGE SCALE GENOMIC DNA]</scope>
    <source>
        <strain evidence="2 3">VS20</strain>
    </source>
</reference>
<evidence type="ECO:0000313" key="3">
    <source>
        <dbReference type="Proteomes" id="UP000030762"/>
    </source>
</evidence>
<dbReference type="GeneID" id="19957044"/>
<dbReference type="InParanoid" id="T0R1J3"/>
<keyword evidence="3" id="KW-1185">Reference proteome</keyword>
<dbReference type="EMBL" id="JH767253">
    <property type="protein sequence ID" value="EQC25868.1"/>
    <property type="molecule type" value="Genomic_DNA"/>
</dbReference>
<name>T0R1J3_SAPDV</name>
<dbReference type="AlphaFoldDB" id="T0R1J3"/>
<sequence>MFRHALGNRHRTVLMLLRRFERAFSTRAPKLRDLVVLAPGVAERHGLAAGDVAKVILHDVKDASTPYRLQIPNSLEKPWFSSADIVLADPEALQPAPEPPGDHECCGSSCPNCVWIRHWAECQEWELEQKAA</sequence>
<dbReference type="InterPro" id="IPR019180">
    <property type="entry name" value="Oxidoreductase-like_N"/>
</dbReference>